<dbReference type="Gene3D" id="3.40.50.880">
    <property type="match status" value="1"/>
</dbReference>
<sequence length="180" mass="19584">MKKTAVLLYPQFSEYELSVALSVLMQGSKPVLTVGMTNQPISGEAGLTCIPDTTIYDVTIDEVDSLLLPGCLDIGALAEEQRVVDFIMRIAKADTIIASISSSPYLLAKAGILKGKKYTVGLPKDKLGELGVFETENYSDNVVVQDGNTITARGRGFIEFGICLGKALHLDFNENWYRNT</sequence>
<dbReference type="SUPFAM" id="SSF52317">
    <property type="entry name" value="Class I glutamine amidotransferase-like"/>
    <property type="match status" value="1"/>
</dbReference>
<dbReference type="InterPro" id="IPR050325">
    <property type="entry name" value="Prot/Nucl_acid_deglycase"/>
</dbReference>
<name>A0A923L4W1_9BACI</name>
<dbReference type="EMBL" id="JACOOL010000004">
    <property type="protein sequence ID" value="MBC5636534.1"/>
    <property type="molecule type" value="Genomic_DNA"/>
</dbReference>
<evidence type="ECO:0000259" key="1">
    <source>
        <dbReference type="Pfam" id="PF01965"/>
    </source>
</evidence>
<keyword evidence="3" id="KW-1185">Reference proteome</keyword>
<dbReference type="PANTHER" id="PTHR48094:SF12">
    <property type="entry name" value="PARKINSON DISEASE PROTEIN 7 HOMOLOG"/>
    <property type="match status" value="1"/>
</dbReference>
<organism evidence="2 3">
    <name type="scientific">Ornithinibacillus hominis</name>
    <dbReference type="NCBI Taxonomy" id="2763055"/>
    <lineage>
        <taxon>Bacteria</taxon>
        <taxon>Bacillati</taxon>
        <taxon>Bacillota</taxon>
        <taxon>Bacilli</taxon>
        <taxon>Bacillales</taxon>
        <taxon>Bacillaceae</taxon>
        <taxon>Ornithinibacillus</taxon>
    </lineage>
</organism>
<dbReference type="InterPro" id="IPR002818">
    <property type="entry name" value="DJ-1/PfpI"/>
</dbReference>
<reference evidence="2" key="1">
    <citation type="submission" date="2020-08" db="EMBL/GenBank/DDBJ databases">
        <title>Genome public.</title>
        <authorList>
            <person name="Liu C."/>
            <person name="Sun Q."/>
        </authorList>
    </citation>
    <scope>NUCLEOTIDE SEQUENCE</scope>
    <source>
        <strain evidence="2">BX22</strain>
    </source>
</reference>
<feature type="domain" description="DJ-1/PfpI" evidence="1">
    <location>
        <begin position="2"/>
        <end position="160"/>
    </location>
</feature>
<dbReference type="InterPro" id="IPR029062">
    <property type="entry name" value="Class_I_gatase-like"/>
</dbReference>
<protein>
    <submittedName>
        <fullName evidence="2">DJ-1/PfpI family protein</fullName>
    </submittedName>
</protein>
<accession>A0A923L4W1</accession>
<gene>
    <name evidence="2" type="ORF">H8S33_06820</name>
</gene>
<dbReference type="Pfam" id="PF01965">
    <property type="entry name" value="DJ-1_PfpI"/>
    <property type="match status" value="1"/>
</dbReference>
<dbReference type="AlphaFoldDB" id="A0A923L4W1"/>
<dbReference type="PANTHER" id="PTHR48094">
    <property type="entry name" value="PROTEIN/NUCLEIC ACID DEGLYCASE DJ-1-RELATED"/>
    <property type="match status" value="1"/>
</dbReference>
<comment type="caution">
    <text evidence="2">The sequence shown here is derived from an EMBL/GenBank/DDBJ whole genome shotgun (WGS) entry which is preliminary data.</text>
</comment>
<evidence type="ECO:0000313" key="2">
    <source>
        <dbReference type="EMBL" id="MBC5636534.1"/>
    </source>
</evidence>
<dbReference type="Proteomes" id="UP000637359">
    <property type="component" value="Unassembled WGS sequence"/>
</dbReference>
<evidence type="ECO:0000313" key="3">
    <source>
        <dbReference type="Proteomes" id="UP000637359"/>
    </source>
</evidence>
<proteinExistence type="predicted"/>
<dbReference type="GO" id="GO:0005737">
    <property type="term" value="C:cytoplasm"/>
    <property type="evidence" value="ECO:0007669"/>
    <property type="project" value="TreeGrafter"/>
</dbReference>